<dbReference type="RefSeq" id="WP_222580935.1">
    <property type="nucleotide sequence ID" value="NZ_JAHVHU010000014.1"/>
</dbReference>
<gene>
    <name evidence="1" type="ORF">KUV50_14700</name>
</gene>
<keyword evidence="2" id="KW-1185">Reference proteome</keyword>
<accession>A0A953L841</accession>
<dbReference type="AlphaFoldDB" id="A0A953L841"/>
<sequence length="745" mass="83090">MDTNWRWNGQRITVITVMLAFGFLPLHAQYRPVPHRTVERGEIPIDRPGFYGEQGATYVMTNDIVSDRSGIFLGKDVTLDLNGYTLTFAEGNYTHIPNSGFERGSEDWDLTKAPGAEIKNTKDVHVFMGDKLLSLKKGDEVVSDYVHLPIANRSYYAMCGITGHHFRDMEGDLANEMKISLFVEDEAGNSVKVTTAYQDGSKVSAPVERKSSRLGGGFIIAHLNNLPSGKYRVRIRADTDCLIDEVDIRPAMDVGVGIVEQTHPFGHYDHLYEIRHSAFFDYTEDVITGQPIQDIPVVKEKGTVTIKNGIIRSGVNGVQSWGIQSTANDAKIIIDNVKVINQGINATAVDVPQALITECTFEVDNPFLINRHGAQFYAVDLRGDAPSEVSHSEFIGGQGCLVFKGKYSSIHHNRFVNKQMVTNHYSIMAIGDSSYIFENDIEPDIGSGIEVYVHRGMEIFNNRITIESSPPTCEYGSEEYSVAAIRIADYRAEPGSPRSAADNKVYNNKIHVTARDFPEFEEYVPMAWAFFYSASGGDNYIFGNEIHVNHQDPGSKADAAAFYICGGPNGYGGQFYNNKIFTNVPAAWIATRYGGTAHTEVYNNTIIRSPDAPGDLKPYRMGWRNCNSCYAENVVFRSNTYEGMDFGIEMTDQNHSFEVFHTLEVLVTNGSGARLPDKLISIKNNSGEIVKEGRTDEQGAWEVELQELYFGEGEKVSRNPYLVTCENVSQQIDILRNQTITIRIK</sequence>
<evidence type="ECO:0000313" key="1">
    <source>
        <dbReference type="EMBL" id="MBY5959397.1"/>
    </source>
</evidence>
<comment type="caution">
    <text evidence="1">The sequence shown here is derived from an EMBL/GenBank/DDBJ whole genome shotgun (WGS) entry which is preliminary data.</text>
</comment>
<dbReference type="SUPFAM" id="SSF51126">
    <property type="entry name" value="Pectin lyase-like"/>
    <property type="match status" value="1"/>
</dbReference>
<protein>
    <recommendedName>
        <fullName evidence="3">Right handed beta helix region</fullName>
    </recommendedName>
</protein>
<dbReference type="InterPro" id="IPR011050">
    <property type="entry name" value="Pectin_lyase_fold/virulence"/>
</dbReference>
<reference evidence="1" key="1">
    <citation type="submission" date="2021-06" db="EMBL/GenBank/DDBJ databases">
        <title>44 bacteria genomes isolated from Dapeng, Shenzhen.</title>
        <authorList>
            <person name="Zheng W."/>
            <person name="Yu S."/>
            <person name="Huang Y."/>
        </authorList>
    </citation>
    <scope>NUCLEOTIDE SEQUENCE</scope>
    <source>
        <strain evidence="1">DP5N28-2</strain>
    </source>
</reference>
<organism evidence="1 2">
    <name type="scientific">Membranihabitans marinus</name>
    <dbReference type="NCBI Taxonomy" id="1227546"/>
    <lineage>
        <taxon>Bacteria</taxon>
        <taxon>Pseudomonadati</taxon>
        <taxon>Bacteroidota</taxon>
        <taxon>Saprospiria</taxon>
        <taxon>Saprospirales</taxon>
        <taxon>Saprospiraceae</taxon>
        <taxon>Membranihabitans</taxon>
    </lineage>
</organism>
<evidence type="ECO:0000313" key="2">
    <source>
        <dbReference type="Proteomes" id="UP000753961"/>
    </source>
</evidence>
<proteinExistence type="predicted"/>
<evidence type="ECO:0008006" key="3">
    <source>
        <dbReference type="Google" id="ProtNLM"/>
    </source>
</evidence>
<dbReference type="EMBL" id="JAHVHU010000014">
    <property type="protein sequence ID" value="MBY5959397.1"/>
    <property type="molecule type" value="Genomic_DNA"/>
</dbReference>
<dbReference type="Proteomes" id="UP000753961">
    <property type="component" value="Unassembled WGS sequence"/>
</dbReference>
<name>A0A953L841_9BACT</name>